<keyword evidence="1" id="KW-0488">Methylation</keyword>
<organism evidence="8 9">
    <name type="scientific">Rhamnella rubrinervis</name>
    <dbReference type="NCBI Taxonomy" id="2594499"/>
    <lineage>
        <taxon>Eukaryota</taxon>
        <taxon>Viridiplantae</taxon>
        <taxon>Streptophyta</taxon>
        <taxon>Embryophyta</taxon>
        <taxon>Tracheophyta</taxon>
        <taxon>Spermatophyta</taxon>
        <taxon>Magnoliopsida</taxon>
        <taxon>eudicotyledons</taxon>
        <taxon>Gunneridae</taxon>
        <taxon>Pentapetalae</taxon>
        <taxon>rosids</taxon>
        <taxon>fabids</taxon>
        <taxon>Rosales</taxon>
        <taxon>Rhamnaceae</taxon>
        <taxon>rhamnoid group</taxon>
        <taxon>Rhamneae</taxon>
        <taxon>Rhamnella</taxon>
    </lineage>
</organism>
<dbReference type="InterPro" id="IPR006121">
    <property type="entry name" value="HMA_dom"/>
</dbReference>
<evidence type="ECO:0000313" key="8">
    <source>
        <dbReference type="EMBL" id="KAF3454521.1"/>
    </source>
</evidence>
<feature type="compositionally biased region" description="Polar residues" evidence="6">
    <location>
        <begin position="272"/>
        <end position="288"/>
    </location>
</feature>
<dbReference type="OrthoDB" id="689350at2759"/>
<keyword evidence="2" id="KW-0479">Metal-binding</keyword>
<dbReference type="GO" id="GO:0046872">
    <property type="term" value="F:metal ion binding"/>
    <property type="evidence" value="ECO:0007669"/>
    <property type="project" value="UniProtKB-KW"/>
</dbReference>
<dbReference type="PANTHER" id="PTHR45868:SF69">
    <property type="entry name" value="HEAVY METAL-ASSOCIATED ISOPRENYLATED PLANT PROTEIN 35"/>
    <property type="match status" value="1"/>
</dbReference>
<evidence type="ECO:0000256" key="1">
    <source>
        <dbReference type="ARBA" id="ARBA00022481"/>
    </source>
</evidence>
<feature type="region of interest" description="Disordered" evidence="6">
    <location>
        <begin position="210"/>
        <end position="303"/>
    </location>
</feature>
<accession>A0A8K0MQ24</accession>
<feature type="compositionally biased region" description="Gly residues" evidence="6">
    <location>
        <begin position="180"/>
        <end position="189"/>
    </location>
</feature>
<dbReference type="Proteomes" id="UP000796880">
    <property type="component" value="Unassembled WGS sequence"/>
</dbReference>
<dbReference type="InterPro" id="IPR036163">
    <property type="entry name" value="HMA_dom_sf"/>
</dbReference>
<evidence type="ECO:0000256" key="4">
    <source>
        <dbReference type="ARBA" id="ARBA00023289"/>
    </source>
</evidence>
<name>A0A8K0MQ24_9ROSA</name>
<reference evidence="8" key="1">
    <citation type="submission" date="2020-03" db="EMBL/GenBank/DDBJ databases">
        <title>A high-quality chromosome-level genome assembly of a woody plant with both climbing and erect habits, Rhamnella rubrinervis.</title>
        <authorList>
            <person name="Lu Z."/>
            <person name="Yang Y."/>
            <person name="Zhu X."/>
            <person name="Sun Y."/>
        </authorList>
    </citation>
    <scope>NUCLEOTIDE SEQUENCE</scope>
    <source>
        <strain evidence="8">BYM</strain>
        <tissue evidence="8">Leaf</tissue>
    </source>
</reference>
<dbReference type="Gene3D" id="3.30.70.100">
    <property type="match status" value="1"/>
</dbReference>
<feature type="compositionally biased region" description="Polar residues" evidence="6">
    <location>
        <begin position="153"/>
        <end position="164"/>
    </location>
</feature>
<evidence type="ECO:0000256" key="5">
    <source>
        <dbReference type="ARBA" id="ARBA00024045"/>
    </source>
</evidence>
<dbReference type="SUPFAM" id="SSF55008">
    <property type="entry name" value="HMA, heavy metal-associated domain"/>
    <property type="match status" value="1"/>
</dbReference>
<dbReference type="EMBL" id="VOIH02000002">
    <property type="protein sequence ID" value="KAF3454521.1"/>
    <property type="molecule type" value="Genomic_DNA"/>
</dbReference>
<feature type="compositionally biased region" description="Gly residues" evidence="6">
    <location>
        <begin position="232"/>
        <end position="242"/>
    </location>
</feature>
<evidence type="ECO:0000259" key="7">
    <source>
        <dbReference type="PROSITE" id="PS50846"/>
    </source>
</evidence>
<feature type="compositionally biased region" description="Basic and acidic residues" evidence="6">
    <location>
        <begin position="131"/>
        <end position="152"/>
    </location>
</feature>
<dbReference type="Pfam" id="PF00403">
    <property type="entry name" value="HMA"/>
    <property type="match status" value="1"/>
</dbReference>
<keyword evidence="9" id="KW-1185">Reference proteome</keyword>
<dbReference type="AlphaFoldDB" id="A0A8K0MQ24"/>
<evidence type="ECO:0000256" key="3">
    <source>
        <dbReference type="ARBA" id="ARBA00023288"/>
    </source>
</evidence>
<proteinExistence type="inferred from homology"/>
<feature type="compositionally biased region" description="Basic and acidic residues" evidence="6">
    <location>
        <begin position="94"/>
        <end position="106"/>
    </location>
</feature>
<evidence type="ECO:0000313" key="9">
    <source>
        <dbReference type="Proteomes" id="UP000796880"/>
    </source>
</evidence>
<dbReference type="PROSITE" id="PS50846">
    <property type="entry name" value="HMA_2"/>
    <property type="match status" value="1"/>
</dbReference>
<feature type="region of interest" description="Disordered" evidence="6">
    <location>
        <begin position="94"/>
        <end position="193"/>
    </location>
</feature>
<feature type="compositionally biased region" description="Basic residues" evidence="6">
    <location>
        <begin position="107"/>
        <end position="119"/>
    </location>
</feature>
<sequence length="390" mass="41915">MAATEAKTEAAKTETKTEPKEVEEKSEPLKYKTWVLKVSIHCEGCKRKVKKVLQNIEGVYTTNIDLKQHKVTVTGDIDADTLIKKLVKTGKHAELWPESRADQQHSKDKKKKSKGKKNKEKQNDSDSSEEISNHGDDHKEKQTVKVEVHAQDSAKNNESGGTSKNIDHGGNAIKPNTEGGQPGKNGGAVGVHVKDSKPEVAKTVTLPAVGQSSVAEKKTVVEIEGGSEPTSGGAGGVGGGSGGKKKKKKGQKGNNNGGEGEQHTIIDGAPASTGSVTYHANGPQSFGPGQNPAAANYYPPHHHEYQYPQHYNAPPRYEVSYNTAYPSSAYSTASYYTSPPPHTYSYASVHHSPGIEMEPAAPYYVESYSAQPSDSFELFSDENPNGCSIM</sequence>
<feature type="domain" description="HMA" evidence="7">
    <location>
        <begin position="31"/>
        <end position="94"/>
    </location>
</feature>
<dbReference type="CDD" id="cd00371">
    <property type="entry name" value="HMA"/>
    <property type="match status" value="1"/>
</dbReference>
<dbReference type="PANTHER" id="PTHR45868">
    <property type="entry name" value="HEAVY METAL-ASSOCIATED ISOPRENYLATED PLANT PROTEIN 33-RELATED"/>
    <property type="match status" value="1"/>
</dbReference>
<keyword evidence="4" id="KW-0636">Prenylation</keyword>
<comment type="caution">
    <text evidence="8">The sequence shown here is derived from an EMBL/GenBank/DDBJ whole genome shotgun (WGS) entry which is preliminary data.</text>
</comment>
<gene>
    <name evidence="8" type="ORF">FNV43_RR04969</name>
</gene>
<comment type="similarity">
    <text evidence="5">Belongs to the HIPP family.</text>
</comment>
<evidence type="ECO:0000256" key="2">
    <source>
        <dbReference type="ARBA" id="ARBA00022723"/>
    </source>
</evidence>
<feature type="region of interest" description="Disordered" evidence="6">
    <location>
        <begin position="1"/>
        <end position="26"/>
    </location>
</feature>
<keyword evidence="3" id="KW-0449">Lipoprotein</keyword>
<dbReference type="FunFam" id="3.30.70.100:FF:000008">
    <property type="entry name" value="Copper transport protein ATOX1"/>
    <property type="match status" value="1"/>
</dbReference>
<evidence type="ECO:0000256" key="6">
    <source>
        <dbReference type="SAM" id="MobiDB-lite"/>
    </source>
</evidence>
<protein>
    <recommendedName>
        <fullName evidence="7">HMA domain-containing protein</fullName>
    </recommendedName>
</protein>